<accession>A0A7R9P6J9</accession>
<gene>
    <name evidence="2" type="ORF">TCMB3V08_LOCUS4293</name>
</gene>
<protein>
    <submittedName>
        <fullName evidence="2">(California timema) hypothetical protein</fullName>
    </submittedName>
</protein>
<evidence type="ECO:0000313" key="2">
    <source>
        <dbReference type="EMBL" id="CAD7571623.1"/>
    </source>
</evidence>
<sequence>MVRLEWWGYLLFPTHVNSVWSLTFTVDDVLSPDFLLSEYMALGLNVDEIRELLERNEDDEFFPRHQLTDEEPETVMEQQIDEDDEQPADPVGDVEADPVEEQVAEIAPRNTEDVQLGPFVYGRNGFPWSCTRPSRRGNHGKLYTITLSYQQIK</sequence>
<feature type="region of interest" description="Disordered" evidence="1">
    <location>
        <begin position="60"/>
        <end position="93"/>
    </location>
</feature>
<dbReference type="EMBL" id="OE180609">
    <property type="protein sequence ID" value="CAD7571623.1"/>
    <property type="molecule type" value="Genomic_DNA"/>
</dbReference>
<proteinExistence type="predicted"/>
<reference evidence="2" key="1">
    <citation type="submission" date="2020-11" db="EMBL/GenBank/DDBJ databases">
        <authorList>
            <person name="Tran Van P."/>
        </authorList>
    </citation>
    <scope>NUCLEOTIDE SEQUENCE</scope>
</reference>
<name>A0A7R9P6J9_TIMCA</name>
<evidence type="ECO:0000256" key="1">
    <source>
        <dbReference type="SAM" id="MobiDB-lite"/>
    </source>
</evidence>
<feature type="compositionally biased region" description="Acidic residues" evidence="1">
    <location>
        <begin position="69"/>
        <end position="93"/>
    </location>
</feature>
<organism evidence="2">
    <name type="scientific">Timema californicum</name>
    <name type="common">California timema</name>
    <name type="synonym">Walking stick</name>
    <dbReference type="NCBI Taxonomy" id="61474"/>
    <lineage>
        <taxon>Eukaryota</taxon>
        <taxon>Metazoa</taxon>
        <taxon>Ecdysozoa</taxon>
        <taxon>Arthropoda</taxon>
        <taxon>Hexapoda</taxon>
        <taxon>Insecta</taxon>
        <taxon>Pterygota</taxon>
        <taxon>Neoptera</taxon>
        <taxon>Polyneoptera</taxon>
        <taxon>Phasmatodea</taxon>
        <taxon>Timematodea</taxon>
        <taxon>Timematoidea</taxon>
        <taxon>Timematidae</taxon>
        <taxon>Timema</taxon>
    </lineage>
</organism>
<dbReference type="AlphaFoldDB" id="A0A7R9P6J9"/>